<feature type="transmembrane region" description="Helical" evidence="10">
    <location>
        <begin position="242"/>
        <end position="263"/>
    </location>
</feature>
<evidence type="ECO:0000256" key="8">
    <source>
        <dbReference type="ARBA" id="ARBA00023136"/>
    </source>
</evidence>
<feature type="transmembrane region" description="Helical" evidence="10">
    <location>
        <begin position="141"/>
        <end position="158"/>
    </location>
</feature>
<dbReference type="InterPro" id="IPR051327">
    <property type="entry name" value="MATE_MepA_subfamily"/>
</dbReference>
<dbReference type="Proteomes" id="UP000663499">
    <property type="component" value="Chromosome"/>
</dbReference>
<gene>
    <name evidence="11" type="ORF">J0B03_09025</name>
</gene>
<accession>A0A975AHF0</accession>
<keyword evidence="5" id="KW-1003">Cell membrane</keyword>
<evidence type="ECO:0000256" key="9">
    <source>
        <dbReference type="ARBA" id="ARBA00023251"/>
    </source>
</evidence>
<evidence type="ECO:0000313" key="12">
    <source>
        <dbReference type="Proteomes" id="UP000663499"/>
    </source>
</evidence>
<name>A0A975AHF0_9FIRM</name>
<dbReference type="AlphaFoldDB" id="A0A975AHF0"/>
<feature type="transmembrane region" description="Helical" evidence="10">
    <location>
        <begin position="275"/>
        <end position="297"/>
    </location>
</feature>
<keyword evidence="6 10" id="KW-0812">Transmembrane</keyword>
<dbReference type="PANTHER" id="PTHR43823:SF3">
    <property type="entry name" value="MULTIDRUG EXPORT PROTEIN MEPA"/>
    <property type="match status" value="1"/>
</dbReference>
<keyword evidence="9" id="KW-0046">Antibiotic resistance</keyword>
<evidence type="ECO:0000256" key="5">
    <source>
        <dbReference type="ARBA" id="ARBA00022475"/>
    </source>
</evidence>
<dbReference type="InterPro" id="IPR002528">
    <property type="entry name" value="MATE_fam"/>
</dbReference>
<feature type="transmembrane region" description="Helical" evidence="10">
    <location>
        <begin position="392"/>
        <end position="415"/>
    </location>
</feature>
<dbReference type="GO" id="GO:0005886">
    <property type="term" value="C:plasma membrane"/>
    <property type="evidence" value="ECO:0007669"/>
    <property type="project" value="UniProtKB-SubCell"/>
</dbReference>
<evidence type="ECO:0000256" key="7">
    <source>
        <dbReference type="ARBA" id="ARBA00022989"/>
    </source>
</evidence>
<dbReference type="InterPro" id="IPR048279">
    <property type="entry name" value="MdtK-like"/>
</dbReference>
<evidence type="ECO:0000256" key="6">
    <source>
        <dbReference type="ARBA" id="ARBA00022692"/>
    </source>
</evidence>
<feature type="transmembrane region" description="Helical" evidence="10">
    <location>
        <begin position="197"/>
        <end position="221"/>
    </location>
</feature>
<evidence type="ECO:0000256" key="10">
    <source>
        <dbReference type="SAM" id="Phobius"/>
    </source>
</evidence>
<organism evidence="11 12">
    <name type="scientific">Alkalibacter rhizosphaerae</name>
    <dbReference type="NCBI Taxonomy" id="2815577"/>
    <lineage>
        <taxon>Bacteria</taxon>
        <taxon>Bacillati</taxon>
        <taxon>Bacillota</taxon>
        <taxon>Clostridia</taxon>
        <taxon>Eubacteriales</taxon>
        <taxon>Eubacteriaceae</taxon>
        <taxon>Alkalibacter</taxon>
    </lineage>
</organism>
<feature type="transmembrane region" description="Helical" evidence="10">
    <location>
        <begin position="170"/>
        <end position="191"/>
    </location>
</feature>
<dbReference type="PIRSF" id="PIRSF006603">
    <property type="entry name" value="DinF"/>
    <property type="match status" value="1"/>
</dbReference>
<protein>
    <recommendedName>
        <fullName evidence="3">Multidrug export protein MepA</fullName>
    </recommendedName>
</protein>
<feature type="transmembrane region" description="Helical" evidence="10">
    <location>
        <begin position="18"/>
        <end position="36"/>
    </location>
</feature>
<keyword evidence="4" id="KW-0813">Transport</keyword>
<sequence length="460" mass="50320">MEKMTEQNPLGVEKIHKLLTKFSVPAIVGMMVNSLYNVVDRIFIGNAPDLGANGLAGITIAFPIMIILMSIGVLFGMGGATMFSLKMGEGRKDTAEHVLGNAFFMLVATGLFFVILGQIFLRPILTAFGASETVLPFAIEYMRIIFIGSIFQTGSMGLNNFVRADGNPRVAMITMFFGAGLNIILDPIFIYGLKMGMAGAALATIIAQACAFAWVLAYFLGSRSDAKLRRKNLRPRWSMVKSIMALGIPAASLQFANSFLNAILNKGLLLYGGDIAVSAMGIINSLKMLLLLPVIGLRQGLQPIIGFNYGAKKYGRVKEAAKLGVLVATAISVFSFIITRLFPEQLILFFNQDPELLAFGVRALKYWFLFMPVVGIQIVGSSYFQAIGKAKIAMFLTLTRQVILLIPALLIFPRFLEMDGILFSTPFADFFSFMLTAGWFVSALRKLEQPEEKRTAEDAG</sequence>
<comment type="subcellular location">
    <subcellularLocation>
        <location evidence="1">Cell membrane</location>
        <topology evidence="1">Multi-pass membrane protein</topology>
    </subcellularLocation>
</comment>
<keyword evidence="12" id="KW-1185">Reference proteome</keyword>
<reference evidence="11" key="1">
    <citation type="submission" date="2021-03" db="EMBL/GenBank/DDBJ databases">
        <title>Alkalibacter marinus sp. nov., isolated from tidal flat sediment.</title>
        <authorList>
            <person name="Namirimu T."/>
            <person name="Yang J.-A."/>
            <person name="Yang S.-H."/>
            <person name="Kim Y.-J."/>
            <person name="Kwon K.K."/>
        </authorList>
    </citation>
    <scope>NUCLEOTIDE SEQUENCE</scope>
    <source>
        <strain evidence="11">ES005</strain>
    </source>
</reference>
<evidence type="ECO:0000256" key="1">
    <source>
        <dbReference type="ARBA" id="ARBA00004651"/>
    </source>
</evidence>
<keyword evidence="7 10" id="KW-1133">Transmembrane helix</keyword>
<dbReference type="CDD" id="cd13143">
    <property type="entry name" value="MATE_MepA_like"/>
    <property type="match status" value="1"/>
</dbReference>
<evidence type="ECO:0000256" key="4">
    <source>
        <dbReference type="ARBA" id="ARBA00022448"/>
    </source>
</evidence>
<dbReference type="EMBL" id="CP071444">
    <property type="protein sequence ID" value="QSX07943.1"/>
    <property type="molecule type" value="Genomic_DNA"/>
</dbReference>
<feature type="transmembrane region" description="Helical" evidence="10">
    <location>
        <begin position="363"/>
        <end position="380"/>
    </location>
</feature>
<evidence type="ECO:0000256" key="3">
    <source>
        <dbReference type="ARBA" id="ARBA00022106"/>
    </source>
</evidence>
<feature type="transmembrane region" description="Helical" evidence="10">
    <location>
        <begin position="421"/>
        <end position="444"/>
    </location>
</feature>
<keyword evidence="8 10" id="KW-0472">Membrane</keyword>
<dbReference type="GO" id="GO:0042910">
    <property type="term" value="F:xenobiotic transmembrane transporter activity"/>
    <property type="evidence" value="ECO:0007669"/>
    <property type="project" value="InterPro"/>
</dbReference>
<dbReference type="NCBIfam" id="TIGR00797">
    <property type="entry name" value="matE"/>
    <property type="match status" value="1"/>
</dbReference>
<feature type="transmembrane region" description="Helical" evidence="10">
    <location>
        <begin position="98"/>
        <end position="121"/>
    </location>
</feature>
<feature type="transmembrane region" description="Helical" evidence="10">
    <location>
        <begin position="323"/>
        <end position="343"/>
    </location>
</feature>
<comment type="similarity">
    <text evidence="2">Belongs to the multi antimicrobial extrusion (MATE) (TC 2.A.66.1) family. MepA subfamily.</text>
</comment>
<dbReference type="Pfam" id="PF01554">
    <property type="entry name" value="MatE"/>
    <property type="match status" value="2"/>
</dbReference>
<feature type="transmembrane region" description="Helical" evidence="10">
    <location>
        <begin position="56"/>
        <end position="77"/>
    </location>
</feature>
<dbReference type="GO" id="GO:0046677">
    <property type="term" value="P:response to antibiotic"/>
    <property type="evidence" value="ECO:0007669"/>
    <property type="project" value="UniProtKB-KW"/>
</dbReference>
<dbReference type="PANTHER" id="PTHR43823">
    <property type="entry name" value="SPORULATION PROTEIN YKVU"/>
    <property type="match status" value="1"/>
</dbReference>
<evidence type="ECO:0000313" key="11">
    <source>
        <dbReference type="EMBL" id="QSX07943.1"/>
    </source>
</evidence>
<dbReference type="InterPro" id="IPR045070">
    <property type="entry name" value="MATE_MepA-like"/>
</dbReference>
<dbReference type="GO" id="GO:0015297">
    <property type="term" value="F:antiporter activity"/>
    <property type="evidence" value="ECO:0007669"/>
    <property type="project" value="InterPro"/>
</dbReference>
<proteinExistence type="inferred from homology"/>
<dbReference type="KEGG" id="alka:J0B03_09025"/>
<evidence type="ECO:0000256" key="2">
    <source>
        <dbReference type="ARBA" id="ARBA00008417"/>
    </source>
</evidence>
<dbReference type="RefSeq" id="WP_207299285.1">
    <property type="nucleotide sequence ID" value="NZ_CP071444.1"/>
</dbReference>